<evidence type="ECO:0000313" key="3">
    <source>
        <dbReference type="Proteomes" id="UP000729402"/>
    </source>
</evidence>
<organism evidence="2 3">
    <name type="scientific">Zizania palustris</name>
    <name type="common">Northern wild rice</name>
    <dbReference type="NCBI Taxonomy" id="103762"/>
    <lineage>
        <taxon>Eukaryota</taxon>
        <taxon>Viridiplantae</taxon>
        <taxon>Streptophyta</taxon>
        <taxon>Embryophyta</taxon>
        <taxon>Tracheophyta</taxon>
        <taxon>Spermatophyta</taxon>
        <taxon>Magnoliopsida</taxon>
        <taxon>Liliopsida</taxon>
        <taxon>Poales</taxon>
        <taxon>Poaceae</taxon>
        <taxon>BOP clade</taxon>
        <taxon>Oryzoideae</taxon>
        <taxon>Oryzeae</taxon>
        <taxon>Zizaniinae</taxon>
        <taxon>Zizania</taxon>
    </lineage>
</organism>
<keyword evidence="1" id="KW-0812">Transmembrane</keyword>
<evidence type="ECO:0000256" key="1">
    <source>
        <dbReference type="SAM" id="Phobius"/>
    </source>
</evidence>
<gene>
    <name evidence="2" type="ORF">GUJ93_ZPchr0002g26774</name>
</gene>
<keyword evidence="3" id="KW-1185">Reference proteome</keyword>
<reference evidence="2" key="2">
    <citation type="submission" date="2021-02" db="EMBL/GenBank/DDBJ databases">
        <authorList>
            <person name="Kimball J.A."/>
            <person name="Haas M.W."/>
            <person name="Macchietto M."/>
            <person name="Kono T."/>
            <person name="Duquette J."/>
            <person name="Shao M."/>
        </authorList>
    </citation>
    <scope>NUCLEOTIDE SEQUENCE</scope>
    <source>
        <tissue evidence="2">Fresh leaf tissue</tissue>
    </source>
</reference>
<proteinExistence type="predicted"/>
<keyword evidence="1" id="KW-0472">Membrane</keyword>
<reference evidence="2" key="1">
    <citation type="journal article" date="2021" name="bioRxiv">
        <title>Whole Genome Assembly and Annotation of Northern Wild Rice, Zizania palustris L., Supports a Whole Genome Duplication in the Zizania Genus.</title>
        <authorList>
            <person name="Haas M."/>
            <person name="Kono T."/>
            <person name="Macchietto M."/>
            <person name="Millas R."/>
            <person name="McGilp L."/>
            <person name="Shao M."/>
            <person name="Duquette J."/>
            <person name="Hirsch C.N."/>
            <person name="Kimball J."/>
        </authorList>
    </citation>
    <scope>NUCLEOTIDE SEQUENCE</scope>
    <source>
        <tissue evidence="2">Fresh leaf tissue</tissue>
    </source>
</reference>
<accession>A0A8J5RVP1</accession>
<feature type="transmembrane region" description="Helical" evidence="1">
    <location>
        <begin position="6"/>
        <end position="23"/>
    </location>
</feature>
<name>A0A8J5RVP1_ZIZPA</name>
<protein>
    <submittedName>
        <fullName evidence="2">Uncharacterized protein</fullName>
    </submittedName>
</protein>
<dbReference type="Proteomes" id="UP000729402">
    <property type="component" value="Unassembled WGS sequence"/>
</dbReference>
<dbReference type="AlphaFoldDB" id="A0A8J5RVP1"/>
<dbReference type="EMBL" id="JAAALK010000287">
    <property type="protein sequence ID" value="KAG8061001.1"/>
    <property type="molecule type" value="Genomic_DNA"/>
</dbReference>
<comment type="caution">
    <text evidence="2">The sequence shown here is derived from an EMBL/GenBank/DDBJ whole genome shotgun (WGS) entry which is preliminary data.</text>
</comment>
<evidence type="ECO:0000313" key="2">
    <source>
        <dbReference type="EMBL" id="KAG8061001.1"/>
    </source>
</evidence>
<sequence length="77" mass="8745">MEIRRASLWSFITAFLGIIYRWPPTSRRLRSRPPSWLAGEPSVGGLRHWVGSTLGLNLHARARTHAEPIFDLGVRPV</sequence>
<keyword evidence="1" id="KW-1133">Transmembrane helix</keyword>